<protein>
    <submittedName>
        <fullName evidence="5">Glycerate kinase</fullName>
    </submittedName>
</protein>
<dbReference type="InterPro" id="IPR018193">
    <property type="entry name" value="Glyc_kinase_flavodox-like_fold"/>
</dbReference>
<dbReference type="InterPro" id="IPR018197">
    <property type="entry name" value="Glycerate_kinase_RE-like"/>
</dbReference>
<accession>A0ABW4QCW3</accession>
<evidence type="ECO:0000256" key="4">
    <source>
        <dbReference type="PIRNR" id="PIRNR006078"/>
    </source>
</evidence>
<dbReference type="InterPro" id="IPR004381">
    <property type="entry name" value="Glycerate_kinase"/>
</dbReference>
<dbReference type="Gene3D" id="3.90.1510.10">
    <property type="entry name" value="Glycerate kinase, domain 2"/>
    <property type="match status" value="1"/>
</dbReference>
<organism evidence="5 6">
    <name type="scientific">Planococcus chinensis</name>
    <dbReference type="NCBI Taxonomy" id="272917"/>
    <lineage>
        <taxon>Bacteria</taxon>
        <taxon>Bacillati</taxon>
        <taxon>Bacillota</taxon>
        <taxon>Bacilli</taxon>
        <taxon>Bacillales</taxon>
        <taxon>Caryophanaceae</taxon>
        <taxon>Planococcus</taxon>
    </lineage>
</organism>
<proteinExistence type="inferred from homology"/>
<evidence type="ECO:0000256" key="3">
    <source>
        <dbReference type="ARBA" id="ARBA00022777"/>
    </source>
</evidence>
<dbReference type="PANTHER" id="PTHR21599">
    <property type="entry name" value="GLYCERATE KINASE"/>
    <property type="match status" value="1"/>
</dbReference>
<evidence type="ECO:0000256" key="2">
    <source>
        <dbReference type="ARBA" id="ARBA00022679"/>
    </source>
</evidence>
<dbReference type="Proteomes" id="UP001597273">
    <property type="component" value="Unassembled WGS sequence"/>
</dbReference>
<reference evidence="6" key="1">
    <citation type="journal article" date="2019" name="Int. J. Syst. Evol. Microbiol.">
        <title>The Global Catalogue of Microorganisms (GCM) 10K type strain sequencing project: providing services to taxonomists for standard genome sequencing and annotation.</title>
        <authorList>
            <consortium name="The Broad Institute Genomics Platform"/>
            <consortium name="The Broad Institute Genome Sequencing Center for Infectious Disease"/>
            <person name="Wu L."/>
            <person name="Ma J."/>
        </authorList>
    </citation>
    <scope>NUCLEOTIDE SEQUENCE [LARGE SCALE GENOMIC DNA]</scope>
    <source>
        <strain evidence="6">CGMCC 1.15475</strain>
    </source>
</reference>
<dbReference type="Pfam" id="PF02595">
    <property type="entry name" value="Gly_kinase"/>
    <property type="match status" value="1"/>
</dbReference>
<dbReference type="Gene3D" id="3.40.50.10350">
    <property type="entry name" value="Glycerate kinase, domain 1"/>
    <property type="match status" value="1"/>
</dbReference>
<gene>
    <name evidence="5" type="ORF">ACFSDB_00775</name>
</gene>
<evidence type="ECO:0000256" key="1">
    <source>
        <dbReference type="ARBA" id="ARBA00006284"/>
    </source>
</evidence>
<evidence type="ECO:0000313" key="5">
    <source>
        <dbReference type="EMBL" id="MFD1861434.1"/>
    </source>
</evidence>
<dbReference type="RefSeq" id="WP_204891542.1">
    <property type="nucleotide sequence ID" value="NZ_JBHUFW010000002.1"/>
</dbReference>
<sequence>MKIIIAPDSFKGSLTAVQAASAINRGILKAFPEAETVQLPIGDGGEGTMETLVAATGGKIRRVEVTGPLNQPAEAAYGILGDGKTCVVEMASASGLHLVPENGLSPLKATTYGTGELIRHALDDGFTNFIVGLGGSATNDGGAGMLQALGLNILDSEGDEIGFGGGALSDVSRIDTGSLDARISESTFIIASDVQNPLIGPDGASHVFGPQKGADLEQVELLDRNLVHWADRILEATGIRLHDLAGAGAAGGIGGAFQAFFPVTVKRGVDVVLDYIQLDQKLAGTDLVITGEGQVDRQTAFGKTPLGVAQRAGSQNVPTIILAGSVGEGAGVLHKHGVVSIHSIVNGPMTLAEAFERAEELLESSAEQVVRAYFYQNTHIKGRLEV</sequence>
<dbReference type="GO" id="GO:0016301">
    <property type="term" value="F:kinase activity"/>
    <property type="evidence" value="ECO:0007669"/>
    <property type="project" value="UniProtKB-KW"/>
</dbReference>
<dbReference type="PANTHER" id="PTHR21599:SF0">
    <property type="entry name" value="GLYCERATE KINASE"/>
    <property type="match status" value="1"/>
</dbReference>
<comment type="caution">
    <text evidence="5">The sequence shown here is derived from an EMBL/GenBank/DDBJ whole genome shotgun (WGS) entry which is preliminary data.</text>
</comment>
<keyword evidence="6" id="KW-1185">Reference proteome</keyword>
<keyword evidence="2 4" id="KW-0808">Transferase</keyword>
<keyword evidence="3 4" id="KW-0418">Kinase</keyword>
<dbReference type="InterPro" id="IPR036129">
    <property type="entry name" value="Glycerate_kinase_sf"/>
</dbReference>
<dbReference type="PIRSF" id="PIRSF006078">
    <property type="entry name" value="GlxK"/>
    <property type="match status" value="1"/>
</dbReference>
<evidence type="ECO:0000313" key="6">
    <source>
        <dbReference type="Proteomes" id="UP001597273"/>
    </source>
</evidence>
<comment type="similarity">
    <text evidence="1 4">Belongs to the glycerate kinase type-1 family.</text>
</comment>
<name>A0ABW4QCW3_9BACL</name>
<dbReference type="SUPFAM" id="SSF110738">
    <property type="entry name" value="Glycerate kinase I"/>
    <property type="match status" value="1"/>
</dbReference>
<dbReference type="NCBIfam" id="TIGR00045">
    <property type="entry name" value="glycerate kinase"/>
    <property type="match status" value="1"/>
</dbReference>
<dbReference type="EMBL" id="JBHUFW010000002">
    <property type="protein sequence ID" value="MFD1861434.1"/>
    <property type="molecule type" value="Genomic_DNA"/>
</dbReference>